<dbReference type="Proteomes" id="UP000624244">
    <property type="component" value="Unassembled WGS sequence"/>
</dbReference>
<dbReference type="EMBL" id="WNKQ01000006">
    <property type="protein sequence ID" value="KAF5850825.1"/>
    <property type="molecule type" value="Genomic_DNA"/>
</dbReference>
<sequence length="100" mass="11412">MAVQLNAWLADTFEWQLVLGNHWLHERHEKKKSGVKTGRDRAWEGLYHDNGSCLDIANYIHPEVDSPLHVLQVRVTCLLLCILILRISTDSSVLRLSPGL</sequence>
<reference evidence="1" key="1">
    <citation type="submission" date="2019-11" db="EMBL/GenBank/DDBJ databases">
        <title>Bipolaris sorokiniana Genome sequencing.</title>
        <authorList>
            <person name="Wang H."/>
        </authorList>
    </citation>
    <scope>NUCLEOTIDE SEQUENCE</scope>
</reference>
<organism evidence="1 2">
    <name type="scientific">Cochliobolus sativus</name>
    <name type="common">Common root rot and spot blotch fungus</name>
    <name type="synonym">Bipolaris sorokiniana</name>
    <dbReference type="NCBI Taxonomy" id="45130"/>
    <lineage>
        <taxon>Eukaryota</taxon>
        <taxon>Fungi</taxon>
        <taxon>Dikarya</taxon>
        <taxon>Ascomycota</taxon>
        <taxon>Pezizomycotina</taxon>
        <taxon>Dothideomycetes</taxon>
        <taxon>Pleosporomycetidae</taxon>
        <taxon>Pleosporales</taxon>
        <taxon>Pleosporineae</taxon>
        <taxon>Pleosporaceae</taxon>
        <taxon>Bipolaris</taxon>
    </lineage>
</organism>
<name>A0A8H5ZKL0_COCSA</name>
<comment type="caution">
    <text evidence="1">The sequence shown here is derived from an EMBL/GenBank/DDBJ whole genome shotgun (WGS) entry which is preliminary data.</text>
</comment>
<evidence type="ECO:0000313" key="2">
    <source>
        <dbReference type="Proteomes" id="UP000624244"/>
    </source>
</evidence>
<evidence type="ECO:0000313" key="1">
    <source>
        <dbReference type="EMBL" id="KAF5850825.1"/>
    </source>
</evidence>
<protein>
    <submittedName>
        <fullName evidence="1">Uncharacterized protein</fullName>
    </submittedName>
</protein>
<dbReference type="AlphaFoldDB" id="A0A8H5ZKL0"/>
<accession>A0A8H5ZKL0</accession>
<gene>
    <name evidence="1" type="ORF">GGP41_010452</name>
</gene>
<proteinExistence type="predicted"/>